<dbReference type="PANTHER" id="PTHR38462">
    <property type="entry name" value="EXONUCLEASE-LIKE PROTEIN"/>
    <property type="match status" value="1"/>
</dbReference>
<gene>
    <name evidence="2" type="ORF">ACFFHM_13315</name>
</gene>
<protein>
    <submittedName>
        <fullName evidence="2">Ribonuclease H-like domain-containing protein</fullName>
    </submittedName>
</protein>
<proteinExistence type="predicted"/>
<dbReference type="EMBL" id="JBHLUX010000034">
    <property type="protein sequence ID" value="MFC0471441.1"/>
    <property type="molecule type" value="Genomic_DNA"/>
</dbReference>
<dbReference type="PANTHER" id="PTHR38462:SF1">
    <property type="entry name" value="YPRB RIBONUCLEASE H-LIKE DOMAIN-CONTAINING PROTEIN"/>
    <property type="match status" value="1"/>
</dbReference>
<reference evidence="2 3" key="1">
    <citation type="submission" date="2024-09" db="EMBL/GenBank/DDBJ databases">
        <authorList>
            <person name="Sun Q."/>
            <person name="Mori K."/>
        </authorList>
    </citation>
    <scope>NUCLEOTIDE SEQUENCE [LARGE SCALE GENOMIC DNA]</scope>
    <source>
        <strain evidence="2 3">NCAIM B.02610</strain>
    </source>
</reference>
<organism evidence="2 3">
    <name type="scientific">Halalkalibacter kiskunsagensis</name>
    <dbReference type="NCBI Taxonomy" id="1548599"/>
    <lineage>
        <taxon>Bacteria</taxon>
        <taxon>Bacillati</taxon>
        <taxon>Bacillota</taxon>
        <taxon>Bacilli</taxon>
        <taxon>Bacillales</taxon>
        <taxon>Bacillaceae</taxon>
        <taxon>Halalkalibacter</taxon>
    </lineage>
</organism>
<comment type="caution">
    <text evidence="2">The sequence shown here is derived from an EMBL/GenBank/DDBJ whole genome shotgun (WGS) entry which is preliminary data.</text>
</comment>
<dbReference type="Proteomes" id="UP001589838">
    <property type="component" value="Unassembled WGS sequence"/>
</dbReference>
<accession>A0ABV6KDR7</accession>
<evidence type="ECO:0000313" key="2">
    <source>
        <dbReference type="EMBL" id="MFC0471441.1"/>
    </source>
</evidence>
<dbReference type="SUPFAM" id="SSF53098">
    <property type="entry name" value="Ribonuclease H-like"/>
    <property type="match status" value="1"/>
</dbReference>
<feature type="domain" description="YprB ribonuclease H-like" evidence="1">
    <location>
        <begin position="103"/>
        <end position="273"/>
    </location>
</feature>
<dbReference type="InterPro" id="IPR012337">
    <property type="entry name" value="RNaseH-like_sf"/>
</dbReference>
<dbReference type="Pfam" id="PF13482">
    <property type="entry name" value="RNase_H_2"/>
    <property type="match status" value="1"/>
</dbReference>
<dbReference type="InterPro" id="IPR036397">
    <property type="entry name" value="RNaseH_sf"/>
</dbReference>
<dbReference type="Gene3D" id="3.30.420.10">
    <property type="entry name" value="Ribonuclease H-like superfamily/Ribonuclease H"/>
    <property type="match status" value="1"/>
</dbReference>
<evidence type="ECO:0000313" key="3">
    <source>
        <dbReference type="Proteomes" id="UP001589838"/>
    </source>
</evidence>
<keyword evidence="3" id="KW-1185">Reference proteome</keyword>
<name>A0ABV6KDR7_9BACI</name>
<dbReference type="RefSeq" id="WP_335962736.1">
    <property type="nucleotide sequence ID" value="NZ_JAXBLX010000034.1"/>
</dbReference>
<evidence type="ECO:0000259" key="1">
    <source>
        <dbReference type="Pfam" id="PF13482"/>
    </source>
</evidence>
<sequence>MMKNKLNRMKHHMGISGVQQPIIPAKDITKIETIPFEKEWSAFQTSSYWFENEYILIREKQYPLSHQHGRYSLSDTKDIVYKWHDHLYSHPLSTKGRKVEELIFFDTETTGLSSGVGNSIFMLGYCQIKSNCVRVKQYFLPGPESEVAFYHHFLTDVGELGSLVTYNGKAFDWPQVKTRHTFVRDQVPSLPKFGHFDLLHATRRMYKDALPSCKLSIVEKEILLFERVEDTPSYMVPMLYFDFLNEPDPELVKGIFQHHEWDVLSLMSLYTHLSSLILKSESNQVQPRERYEVARWYEAIGEKEIAMHLYEQLMGIGKDTAEASLFAFAKGQKQEQSWRRAYEGFTSLLETKAYMYLAALECSKICEHQFKDFEKAIYYTKLALSDETYLRMQSITKQKKVLADLNQRLKRLIRKSR</sequence>
<dbReference type="InterPro" id="IPR038720">
    <property type="entry name" value="YprB_RNase_H-like_dom"/>
</dbReference>